<dbReference type="EMBL" id="CADCWJ010000650">
    <property type="protein sequence ID" value="CAA9576716.1"/>
    <property type="molecule type" value="Genomic_DNA"/>
</dbReference>
<feature type="non-terminal residue" evidence="1">
    <location>
        <position position="57"/>
    </location>
</feature>
<feature type="non-terminal residue" evidence="1">
    <location>
        <position position="1"/>
    </location>
</feature>
<sequence>ADRARSGVPGIRQWIFASTRRRCRVRCWVDAPALTARHRAHHGLRGRRPDRALAFEL</sequence>
<proteinExistence type="predicted"/>
<evidence type="ECO:0000313" key="1">
    <source>
        <dbReference type="EMBL" id="CAA9576716.1"/>
    </source>
</evidence>
<accession>A0A6J4VHT6</accession>
<organism evidence="1">
    <name type="scientific">uncultured Thermomicrobiales bacterium</name>
    <dbReference type="NCBI Taxonomy" id="1645740"/>
    <lineage>
        <taxon>Bacteria</taxon>
        <taxon>Pseudomonadati</taxon>
        <taxon>Thermomicrobiota</taxon>
        <taxon>Thermomicrobia</taxon>
        <taxon>Thermomicrobiales</taxon>
        <taxon>environmental samples</taxon>
    </lineage>
</organism>
<protein>
    <submittedName>
        <fullName evidence="1">Uncharacterized protein</fullName>
    </submittedName>
</protein>
<gene>
    <name evidence="1" type="ORF">AVDCRST_MAG87-2933</name>
</gene>
<reference evidence="1" key="1">
    <citation type="submission" date="2020-02" db="EMBL/GenBank/DDBJ databases">
        <authorList>
            <person name="Meier V. D."/>
        </authorList>
    </citation>
    <scope>NUCLEOTIDE SEQUENCE</scope>
    <source>
        <strain evidence="1">AVDCRST_MAG87</strain>
    </source>
</reference>
<name>A0A6J4VHT6_9BACT</name>
<dbReference type="AlphaFoldDB" id="A0A6J4VHT6"/>